<dbReference type="InterPro" id="IPR050663">
    <property type="entry name" value="Ankyrin-SOCS_Box"/>
</dbReference>
<comment type="caution">
    <text evidence="4">The sequence shown here is derived from an EMBL/GenBank/DDBJ whole genome shotgun (WGS) entry which is preliminary data.</text>
</comment>
<proteinExistence type="predicted"/>
<dbReference type="GO" id="GO:0005634">
    <property type="term" value="C:nucleus"/>
    <property type="evidence" value="ECO:0007669"/>
    <property type="project" value="TreeGrafter"/>
</dbReference>
<feature type="repeat" description="ANK" evidence="3">
    <location>
        <begin position="281"/>
        <end position="305"/>
    </location>
</feature>
<keyword evidence="2 3" id="KW-0040">ANK repeat</keyword>
<sequence length="480" mass="53119">MNFAQIIQTGRTLTALEEALLSSSQILTNIHSETPEVNDAEEHPTGEQRLPDHILLRTAKFYLHQPRDIMSLALASKQHWRLLEMEIYIADVLKTKQQENDAILREKIQLPITLEALMNTQLVSIPVAAQRHQLFQLRPDLRIKETALHHAAVVNNKYAAKKAVIASAKFWPGYVDVKRYGCVPLMLAVIRNSTNAAQVLVESGCYIDAWHKEPKGARKLVAGGCEFVANLEVRNGFYDKNAAFLYTPLCMAIAKRLPSLSLLLAQNSTDSRSAVEDLRRTPMSPLHLAAFAGMSAVVAALLQRGYRREDPSPAFLGAEPLGLAASGVDNNIATLELLLDLDKSNPDEQVSYPWAGALAHRVPHNAIYLLENHHRGRRISDLTREARQCLEADDLLPVLRWILENNDSAGIRSLIRERCNKLLKKKIGVPSATLRYLRAEGIVAAPSGVRKVGTDNLDLQKGGPESASGVILSAESMIED</sequence>
<evidence type="ECO:0000313" key="5">
    <source>
        <dbReference type="Proteomes" id="UP000829685"/>
    </source>
</evidence>
<dbReference type="GO" id="GO:0000976">
    <property type="term" value="F:transcription cis-regulatory region binding"/>
    <property type="evidence" value="ECO:0007669"/>
    <property type="project" value="TreeGrafter"/>
</dbReference>
<name>A0A9Q0AN24_9PEZI</name>
<dbReference type="SMART" id="SM00248">
    <property type="entry name" value="ANK"/>
    <property type="match status" value="5"/>
</dbReference>
<dbReference type="InterPro" id="IPR002110">
    <property type="entry name" value="Ankyrin_rpt"/>
</dbReference>
<dbReference type="Proteomes" id="UP000829685">
    <property type="component" value="Unassembled WGS sequence"/>
</dbReference>
<organism evidence="4 5">
    <name type="scientific">Neoarthrinium moseri</name>
    <dbReference type="NCBI Taxonomy" id="1658444"/>
    <lineage>
        <taxon>Eukaryota</taxon>
        <taxon>Fungi</taxon>
        <taxon>Dikarya</taxon>
        <taxon>Ascomycota</taxon>
        <taxon>Pezizomycotina</taxon>
        <taxon>Sordariomycetes</taxon>
        <taxon>Xylariomycetidae</taxon>
        <taxon>Amphisphaeriales</taxon>
        <taxon>Apiosporaceae</taxon>
        <taxon>Neoarthrinium</taxon>
    </lineage>
</organism>
<dbReference type="PANTHER" id="PTHR24193">
    <property type="entry name" value="ANKYRIN REPEAT PROTEIN"/>
    <property type="match status" value="1"/>
</dbReference>
<dbReference type="EMBL" id="JAFIMR010000010">
    <property type="protein sequence ID" value="KAI1873532.1"/>
    <property type="molecule type" value="Genomic_DNA"/>
</dbReference>
<evidence type="ECO:0000256" key="1">
    <source>
        <dbReference type="ARBA" id="ARBA00022737"/>
    </source>
</evidence>
<dbReference type="Gene3D" id="1.25.40.20">
    <property type="entry name" value="Ankyrin repeat-containing domain"/>
    <property type="match status" value="2"/>
</dbReference>
<dbReference type="PANTHER" id="PTHR24193:SF121">
    <property type="entry name" value="ADA2A-CONTAINING COMPLEX COMPONENT 3, ISOFORM D"/>
    <property type="match status" value="1"/>
</dbReference>
<dbReference type="InterPro" id="IPR036770">
    <property type="entry name" value="Ankyrin_rpt-contain_sf"/>
</dbReference>
<evidence type="ECO:0008006" key="6">
    <source>
        <dbReference type="Google" id="ProtNLM"/>
    </source>
</evidence>
<dbReference type="PROSITE" id="PS50088">
    <property type="entry name" value="ANK_REPEAT"/>
    <property type="match status" value="1"/>
</dbReference>
<keyword evidence="5" id="KW-1185">Reference proteome</keyword>
<dbReference type="AlphaFoldDB" id="A0A9Q0AN24"/>
<dbReference type="GO" id="GO:0045944">
    <property type="term" value="P:positive regulation of transcription by RNA polymerase II"/>
    <property type="evidence" value="ECO:0007669"/>
    <property type="project" value="TreeGrafter"/>
</dbReference>
<evidence type="ECO:0000313" key="4">
    <source>
        <dbReference type="EMBL" id="KAI1873532.1"/>
    </source>
</evidence>
<keyword evidence="1" id="KW-0677">Repeat</keyword>
<protein>
    <recommendedName>
        <fullName evidence="6">Ankyrin</fullName>
    </recommendedName>
</protein>
<gene>
    <name evidence="4" type="ORF">JX265_005154</name>
</gene>
<evidence type="ECO:0000256" key="2">
    <source>
        <dbReference type="ARBA" id="ARBA00023043"/>
    </source>
</evidence>
<evidence type="ECO:0000256" key="3">
    <source>
        <dbReference type="PROSITE-ProRule" id="PRU00023"/>
    </source>
</evidence>
<dbReference type="PROSITE" id="PS50297">
    <property type="entry name" value="ANK_REP_REGION"/>
    <property type="match status" value="1"/>
</dbReference>
<accession>A0A9Q0AN24</accession>
<dbReference type="SUPFAM" id="SSF48403">
    <property type="entry name" value="Ankyrin repeat"/>
    <property type="match status" value="1"/>
</dbReference>
<reference evidence="4" key="1">
    <citation type="submission" date="2021-03" db="EMBL/GenBank/DDBJ databases">
        <title>Revisited historic fungal species revealed as producer of novel bioactive compounds through whole genome sequencing and comparative genomics.</title>
        <authorList>
            <person name="Vignolle G.A."/>
            <person name="Hochenegger N."/>
            <person name="Mach R.L."/>
            <person name="Mach-Aigner A.R."/>
            <person name="Javad Rahimi M."/>
            <person name="Salim K.A."/>
            <person name="Chan C.M."/>
            <person name="Lim L.B.L."/>
            <person name="Cai F."/>
            <person name="Druzhinina I.S."/>
            <person name="U'Ren J.M."/>
            <person name="Derntl C."/>
        </authorList>
    </citation>
    <scope>NUCLEOTIDE SEQUENCE</scope>
    <source>
        <strain evidence="4">TUCIM 5799</strain>
    </source>
</reference>